<comment type="function">
    <text evidence="8">DNA-dependent RNA polymerase catalyzes the transcription of DNA into RNA using the four ribonucleoside triphosphates as substrates.</text>
</comment>
<feature type="binding site" evidence="9">
    <location>
        <position position="79"/>
    </location>
    <ligand>
        <name>Zn(2+)</name>
        <dbReference type="ChEBI" id="CHEBI:29105"/>
        <label>2</label>
    </ligand>
</feature>
<reference evidence="13" key="1">
    <citation type="submission" date="2025-08" db="UniProtKB">
        <authorList>
            <consortium name="RefSeq"/>
        </authorList>
    </citation>
    <scope>IDENTIFICATION</scope>
    <source>
        <tissue evidence="13">Sperm</tissue>
    </source>
</reference>
<keyword evidence="5 9" id="KW-0862">Zinc</keyword>
<dbReference type="Proteomes" id="UP001318040">
    <property type="component" value="Chromosome 75"/>
</dbReference>
<dbReference type="InterPro" id="IPR001222">
    <property type="entry name" value="Znf_TFIIS"/>
</dbReference>
<feature type="zinc finger region" description="C4-type" evidence="10">
    <location>
        <begin position="9"/>
        <end position="30"/>
    </location>
</feature>
<accession>A0AAJ7UI68</accession>
<evidence type="ECO:0000256" key="6">
    <source>
        <dbReference type="ARBA" id="ARBA00023242"/>
    </source>
</evidence>
<dbReference type="PANTHER" id="PTHR11239">
    <property type="entry name" value="DNA-DIRECTED RNA POLYMERASE"/>
    <property type="match status" value="1"/>
</dbReference>
<dbReference type="KEGG" id="pmrn:116958302"/>
<dbReference type="GO" id="GO:0006363">
    <property type="term" value="P:termination of RNA polymerase I transcription"/>
    <property type="evidence" value="ECO:0007669"/>
    <property type="project" value="TreeGrafter"/>
</dbReference>
<evidence type="ECO:0000256" key="1">
    <source>
        <dbReference type="ARBA" id="ARBA00004604"/>
    </source>
</evidence>
<evidence type="ECO:0000256" key="2">
    <source>
        <dbReference type="ARBA" id="ARBA00022478"/>
    </source>
</evidence>
<comment type="similarity">
    <text evidence="8">Belongs to the archaeal rpoM/eukaryotic RPA12/RPB9/RPC11 RNA polymerase family.</text>
</comment>
<keyword evidence="3 9" id="KW-0479">Metal-binding</keyword>
<protein>
    <recommendedName>
        <fullName evidence="8">DNA-directed RNA polymerase subunit</fullName>
    </recommendedName>
</protein>
<dbReference type="CDD" id="cd10507">
    <property type="entry name" value="Zn-ribbon_RPA12"/>
    <property type="match status" value="1"/>
</dbReference>
<dbReference type="GO" id="GO:0008270">
    <property type="term" value="F:zinc ion binding"/>
    <property type="evidence" value="ECO:0007669"/>
    <property type="project" value="UniProtKB-KW"/>
</dbReference>
<feature type="domain" description="TFIIS-type" evidence="11">
    <location>
        <begin position="75"/>
        <end position="115"/>
    </location>
</feature>
<dbReference type="PIRSF" id="PIRSF005586">
    <property type="entry name" value="RNApol_RpoM"/>
    <property type="match status" value="1"/>
</dbReference>
<evidence type="ECO:0000256" key="5">
    <source>
        <dbReference type="ARBA" id="ARBA00022833"/>
    </source>
</evidence>
<evidence type="ECO:0000256" key="4">
    <source>
        <dbReference type="ARBA" id="ARBA00022771"/>
    </source>
</evidence>
<evidence type="ECO:0000313" key="12">
    <source>
        <dbReference type="Proteomes" id="UP001318040"/>
    </source>
</evidence>
<dbReference type="GO" id="GO:0003676">
    <property type="term" value="F:nucleic acid binding"/>
    <property type="evidence" value="ECO:0007669"/>
    <property type="project" value="InterPro"/>
</dbReference>
<evidence type="ECO:0000256" key="3">
    <source>
        <dbReference type="ARBA" id="ARBA00022723"/>
    </source>
</evidence>
<keyword evidence="6 8" id="KW-0539">Nucleus</keyword>
<proteinExistence type="inferred from homology"/>
<dbReference type="CTD" id="30834"/>
<name>A0AAJ7UI68_PETMA</name>
<dbReference type="SUPFAM" id="SSF57783">
    <property type="entry name" value="Zinc beta-ribbon"/>
    <property type="match status" value="1"/>
</dbReference>
<comment type="subcellular location">
    <subcellularLocation>
        <location evidence="1">Nucleus</location>
        <location evidence="1">Nucleolus</location>
    </subcellularLocation>
</comment>
<dbReference type="InterPro" id="IPR034004">
    <property type="entry name" value="Zn_ribbon_RPA12_C"/>
</dbReference>
<evidence type="ECO:0000256" key="8">
    <source>
        <dbReference type="PIRNR" id="PIRNR005586"/>
    </source>
</evidence>
<dbReference type="GeneID" id="116958302"/>
<evidence type="ECO:0000259" key="11">
    <source>
        <dbReference type="PROSITE" id="PS51133"/>
    </source>
</evidence>
<evidence type="ECO:0000313" key="13">
    <source>
        <dbReference type="RefSeq" id="XP_032836742.1"/>
    </source>
</evidence>
<gene>
    <name evidence="13" type="primary">ZNRD1</name>
</gene>
<keyword evidence="2 8" id="KW-0240">DNA-directed RNA polymerase</keyword>
<evidence type="ECO:0000256" key="10">
    <source>
        <dbReference type="PIRSR" id="PIRSR005586-2"/>
    </source>
</evidence>
<dbReference type="SMART" id="SM00440">
    <property type="entry name" value="ZnF_C2C2"/>
    <property type="match status" value="1"/>
</dbReference>
<dbReference type="Gene3D" id="2.20.25.10">
    <property type="match status" value="1"/>
</dbReference>
<feature type="binding site" evidence="9">
    <location>
        <position position="107"/>
    </location>
    <ligand>
        <name>Zn(2+)</name>
        <dbReference type="ChEBI" id="CHEBI:29105"/>
        <label>2</label>
    </ligand>
</feature>
<comment type="function">
    <text evidence="7">Core component of RNA polymerase I (Pol I), a DNA-dependent RNA polymerase which synthesizes ribosomal RNA precursors using the four ribonucleoside triphosphates as substrates. Can mediate Pol I proofreading of the nascent RNA transcript. Anchors into the Pol I active site to monitor transcription fidelity and cleave mis-incorporated 5'-ribonucleotides.</text>
</comment>
<dbReference type="GO" id="GO:0005736">
    <property type="term" value="C:RNA polymerase I complex"/>
    <property type="evidence" value="ECO:0007669"/>
    <property type="project" value="TreeGrafter"/>
</dbReference>
<dbReference type="GO" id="GO:0003899">
    <property type="term" value="F:DNA-directed RNA polymerase activity"/>
    <property type="evidence" value="ECO:0007669"/>
    <property type="project" value="InterPro"/>
</dbReference>
<keyword evidence="12" id="KW-1185">Reference proteome</keyword>
<feature type="binding site" evidence="9">
    <location>
        <position position="27"/>
    </location>
    <ligand>
        <name>Zn(2+)</name>
        <dbReference type="ChEBI" id="CHEBI:29105"/>
        <label>1</label>
    </ligand>
</feature>
<feature type="binding site" evidence="9">
    <location>
        <position position="12"/>
    </location>
    <ligand>
        <name>Zn(2+)</name>
        <dbReference type="ChEBI" id="CHEBI:29105"/>
        <label>1</label>
    </ligand>
</feature>
<dbReference type="RefSeq" id="XP_032836742.1">
    <property type="nucleotide sequence ID" value="XM_032980851.1"/>
</dbReference>
<keyword evidence="8" id="KW-0804">Transcription</keyword>
<evidence type="ECO:0000256" key="7">
    <source>
        <dbReference type="ARBA" id="ARBA00044497"/>
    </source>
</evidence>
<sequence length="118" mass="12766">MFHSEPDFCARCGSALPLPVSSASLACRTCRSPVNASALEKVATLSVVKFNNPEGAGQGDEDAVQSRGELTGPTVERRCPRCGGESMAYHTRQTRSADEGQTVFYTCVKCRFQEKEDS</sequence>
<keyword evidence="4 10" id="KW-0863">Zinc-finger</keyword>
<feature type="binding site" evidence="9">
    <location>
        <position position="82"/>
    </location>
    <ligand>
        <name>Zn(2+)</name>
        <dbReference type="ChEBI" id="CHEBI:29105"/>
        <label>2</label>
    </ligand>
</feature>
<feature type="binding site" evidence="9">
    <location>
        <position position="30"/>
    </location>
    <ligand>
        <name>Zn(2+)</name>
        <dbReference type="ChEBI" id="CHEBI:29105"/>
        <label>1</label>
    </ligand>
</feature>
<feature type="binding site" evidence="9">
    <location>
        <position position="110"/>
    </location>
    <ligand>
        <name>Zn(2+)</name>
        <dbReference type="ChEBI" id="CHEBI:29105"/>
        <label>2</label>
    </ligand>
</feature>
<dbReference type="PANTHER" id="PTHR11239:SF14">
    <property type="entry name" value="DNA-DIRECTED RNA POLYMERASE I SUBUNIT RPA12"/>
    <property type="match status" value="1"/>
</dbReference>
<dbReference type="AlphaFoldDB" id="A0AAJ7UI68"/>
<dbReference type="Pfam" id="PF01096">
    <property type="entry name" value="Zn_ribbon_TFIIS"/>
    <property type="match status" value="1"/>
</dbReference>
<organism evidence="12 13">
    <name type="scientific">Petromyzon marinus</name>
    <name type="common">Sea lamprey</name>
    <dbReference type="NCBI Taxonomy" id="7757"/>
    <lineage>
        <taxon>Eukaryota</taxon>
        <taxon>Metazoa</taxon>
        <taxon>Chordata</taxon>
        <taxon>Craniata</taxon>
        <taxon>Vertebrata</taxon>
        <taxon>Cyclostomata</taxon>
        <taxon>Hyperoartia</taxon>
        <taxon>Petromyzontiformes</taxon>
        <taxon>Petromyzontidae</taxon>
        <taxon>Petromyzon</taxon>
    </lineage>
</organism>
<feature type="binding site" evidence="9">
    <location>
        <position position="9"/>
    </location>
    <ligand>
        <name>Zn(2+)</name>
        <dbReference type="ChEBI" id="CHEBI:29105"/>
        <label>1</label>
    </ligand>
</feature>
<evidence type="ECO:0000256" key="9">
    <source>
        <dbReference type="PIRSR" id="PIRSR005586-1"/>
    </source>
</evidence>
<dbReference type="PROSITE" id="PS51133">
    <property type="entry name" value="ZF_TFIIS_2"/>
    <property type="match status" value="1"/>
</dbReference>
<dbReference type="PROSITE" id="PS00466">
    <property type="entry name" value="ZF_TFIIS_1"/>
    <property type="match status" value="1"/>
</dbReference>
<dbReference type="InterPro" id="IPR012164">
    <property type="entry name" value="Rpa12/Rpb9/Rpc10/TFS"/>
</dbReference>